<dbReference type="InterPro" id="IPR032812">
    <property type="entry name" value="SbsA_Ig"/>
</dbReference>
<dbReference type="Pfam" id="PF13517">
    <property type="entry name" value="FG-GAP_3"/>
    <property type="match status" value="2"/>
</dbReference>
<dbReference type="Gene3D" id="2.30.30.100">
    <property type="match status" value="1"/>
</dbReference>
<evidence type="ECO:0000259" key="3">
    <source>
        <dbReference type="Pfam" id="PF13205"/>
    </source>
</evidence>
<comment type="caution">
    <text evidence="4">The sequence shown here is derived from an EMBL/GenBank/DDBJ whole genome shotgun (WGS) entry which is preliminary data.</text>
</comment>
<sequence>MRFPAFLLLLLGPALPRPVLAQLSVTAVAPAANLRSAPAGSATQATLSQPLSPSASGALQVFSSQRGGRRSGSSGSTTVSGSAVAFAPSYPFQPGETVTATLGVAAQASSGAALRAPHVWQFTAATGGSGRGTFLRAPDTALPDAVETMAAADLDGDGDQDLLTASLTANTITLRFNDGRGQFSGGQSLPMSGGPISLALGDIDGDGDLDLAVATRDGNNTVSLLMNNGSGSFSPGQQIRVGDRYNFNWPVTGLHEVALADIDGDGDLDLIATLTGSTYSQPTLSTRLNSGNAAAPFSGGGQDLLLLNNSSGFGNPYGIAVGDLDGDGDLDVVVSCGGYYPTGFFFNNGAGSFGPPVVNQIGLGCYLPALGDVDGDGDLDLLITSASSMASLNQLHVRLNNGQGAFTSGPNYLVSPLPKNPALGDVDGDGDLDVVITCNGVLSVRLNNGSGDFAQTINQSVTGDLGTTLLRDVDGDGDLDALLPASNRWVSSSLNGVATLLNHPAGTTAAQTGKRLPAFTLTPSPAHGWVQLSGLAPGQPVQLLDALGRVVEEYVLSADGVLPLRVAPGLYLVRSGAHTRRLLVE</sequence>
<evidence type="ECO:0000313" key="5">
    <source>
        <dbReference type="Proteomes" id="UP001501153"/>
    </source>
</evidence>
<dbReference type="InterPro" id="IPR028994">
    <property type="entry name" value="Integrin_alpha_N"/>
</dbReference>
<dbReference type="SUPFAM" id="SSF69318">
    <property type="entry name" value="Integrin alpha N-terminal domain"/>
    <property type="match status" value="1"/>
</dbReference>
<dbReference type="Proteomes" id="UP001501153">
    <property type="component" value="Unassembled WGS sequence"/>
</dbReference>
<name>A0ABP8I3P4_9BACT</name>
<reference evidence="5" key="1">
    <citation type="journal article" date="2019" name="Int. J. Syst. Evol. Microbiol.">
        <title>The Global Catalogue of Microorganisms (GCM) 10K type strain sequencing project: providing services to taxonomists for standard genome sequencing and annotation.</title>
        <authorList>
            <consortium name="The Broad Institute Genomics Platform"/>
            <consortium name="The Broad Institute Genome Sequencing Center for Infectious Disease"/>
            <person name="Wu L."/>
            <person name="Ma J."/>
        </authorList>
    </citation>
    <scope>NUCLEOTIDE SEQUENCE [LARGE SCALE GENOMIC DNA]</scope>
    <source>
        <strain evidence="5">JCM 17923</strain>
    </source>
</reference>
<dbReference type="Gene3D" id="2.130.10.130">
    <property type="entry name" value="Integrin alpha, N-terminal"/>
    <property type="match status" value="1"/>
</dbReference>
<gene>
    <name evidence="4" type="ORF">GCM10023185_08770</name>
</gene>
<dbReference type="EMBL" id="BAABGZ010000012">
    <property type="protein sequence ID" value="GAA4350725.1"/>
    <property type="molecule type" value="Genomic_DNA"/>
</dbReference>
<keyword evidence="1 2" id="KW-0732">Signal</keyword>
<evidence type="ECO:0000256" key="2">
    <source>
        <dbReference type="SAM" id="SignalP"/>
    </source>
</evidence>
<dbReference type="RefSeq" id="WP_345234197.1">
    <property type="nucleotide sequence ID" value="NZ_BAABGZ010000012.1"/>
</dbReference>
<keyword evidence="5" id="KW-1185">Reference proteome</keyword>
<dbReference type="Pfam" id="PF13205">
    <property type="entry name" value="Big_5"/>
    <property type="match status" value="1"/>
</dbReference>
<accession>A0ABP8I3P4</accession>
<dbReference type="InterPro" id="IPR013517">
    <property type="entry name" value="FG-GAP"/>
</dbReference>
<protein>
    <submittedName>
        <fullName evidence="4">FG-GAP-like repeat-containing protein</fullName>
    </submittedName>
</protein>
<feature type="chain" id="PRO_5045629552" evidence="2">
    <location>
        <begin position="22"/>
        <end position="585"/>
    </location>
</feature>
<evidence type="ECO:0000313" key="4">
    <source>
        <dbReference type="EMBL" id="GAA4350725.1"/>
    </source>
</evidence>
<organism evidence="4 5">
    <name type="scientific">Hymenobacter saemangeumensis</name>
    <dbReference type="NCBI Taxonomy" id="1084522"/>
    <lineage>
        <taxon>Bacteria</taxon>
        <taxon>Pseudomonadati</taxon>
        <taxon>Bacteroidota</taxon>
        <taxon>Cytophagia</taxon>
        <taxon>Cytophagales</taxon>
        <taxon>Hymenobacteraceae</taxon>
        <taxon>Hymenobacter</taxon>
    </lineage>
</organism>
<feature type="domain" description="SbsA Ig-like" evidence="3">
    <location>
        <begin position="23"/>
        <end position="123"/>
    </location>
</feature>
<feature type="signal peptide" evidence="2">
    <location>
        <begin position="1"/>
        <end position="21"/>
    </location>
</feature>
<proteinExistence type="predicted"/>
<dbReference type="PANTHER" id="PTHR46580">
    <property type="entry name" value="SENSOR KINASE-RELATED"/>
    <property type="match status" value="1"/>
</dbReference>
<evidence type="ECO:0000256" key="1">
    <source>
        <dbReference type="ARBA" id="ARBA00022729"/>
    </source>
</evidence>